<keyword evidence="3 5" id="KW-0321">Glycogen metabolism</keyword>
<protein>
    <recommendedName>
        <fullName evidence="5">Phosphorylase b kinase regulatory subunit</fullName>
    </recommendedName>
</protein>
<feature type="domain" description="GH15-like" evidence="7">
    <location>
        <begin position="120"/>
        <end position="440"/>
    </location>
</feature>
<evidence type="ECO:0000256" key="6">
    <source>
        <dbReference type="SAM" id="MobiDB-lite"/>
    </source>
</evidence>
<feature type="compositionally biased region" description="Pro residues" evidence="6">
    <location>
        <begin position="620"/>
        <end position="629"/>
    </location>
</feature>
<keyword evidence="4 5" id="KW-0112">Calmodulin-binding</keyword>
<keyword evidence="5" id="KW-0636">Prenylation</keyword>
<dbReference type="GO" id="GO:0005977">
    <property type="term" value="P:glycogen metabolic process"/>
    <property type="evidence" value="ECO:0007669"/>
    <property type="project" value="UniProtKB-KW"/>
</dbReference>
<keyword evidence="5" id="KW-0472">Membrane</keyword>
<dbReference type="InterPro" id="IPR008928">
    <property type="entry name" value="6-hairpin_glycosidase_sf"/>
</dbReference>
<accession>A0A979FHV0</accession>
<evidence type="ECO:0000256" key="5">
    <source>
        <dbReference type="RuleBase" id="RU364123"/>
    </source>
</evidence>
<dbReference type="SUPFAM" id="SSF48208">
    <property type="entry name" value="Six-hairpin glycosidases"/>
    <property type="match status" value="1"/>
</dbReference>
<dbReference type="Proteomes" id="UP000694843">
    <property type="component" value="Unplaced"/>
</dbReference>
<evidence type="ECO:0000259" key="7">
    <source>
        <dbReference type="Pfam" id="PF00723"/>
    </source>
</evidence>
<dbReference type="Pfam" id="PF00723">
    <property type="entry name" value="Glyco_hydro_15"/>
    <property type="match status" value="2"/>
</dbReference>
<keyword evidence="8" id="KW-1185">Reference proteome</keyword>
<sequence length="668" mass="74896">MRSRSNSGVRLDYYYRIVQKTILQHQDPITGLLPASADYQHAWVRDNVYSILAVWGLSMAYKKNADLDEDRAKTYELEMSCVKLMRALLTSMMLQKDKIEKFKWSQVSLLLTTASGNNGNDYGIWERGDKTNHGLPELNASSIGLAKAALEAMNELDLFGARGGPASVIHVLADEAHKCQAVLQSMLPRESSSKEVDSGLLGVISFPAFAVDDPELIKRTRHTILSKLRGKYGCKRFLWDGYKTPKEDPNRLYYEPRELKMFENIECEWPLFICYLILDAQFQGDKALTQEYCDQLDKMLVTSDEGLRLVPEMYAVPAHKADLECKKPGSQERVVAGKLPLMWAQSLYIVGRLLHDNFLACGELDPLNRRLGSEKKPDVVVQVVLLAEDAAMQSKLAAADIHVQTIAEVAPIEVQPARVLSKLYAHLGRNQKLGLSGRQSLDVGILSTSKLYCLQDRVFAFTPQFSDTRRFFIASDLLLLIDIFKTELNFLQGTWKNMLGRPTVVLEINQTFLEDGKVPTAMVATVKKLNSGYINGTRVALGKMADFLNTSCMTSLNFLHDTENGYPDSLKPEVKQYLSGQMRGSLAWRRSDLVKMSSSSKMESISEEVPGDPSDSRTPLIPPLVPPSNPCTDSCPTRGPHVTHRKDEPIERFSRAVGSNRQQPAIRR</sequence>
<evidence type="ECO:0000256" key="2">
    <source>
        <dbReference type="ARBA" id="ARBA00007128"/>
    </source>
</evidence>
<evidence type="ECO:0000313" key="8">
    <source>
        <dbReference type="Proteomes" id="UP000694843"/>
    </source>
</evidence>
<keyword evidence="5" id="KW-0449">Lipoprotein</keyword>
<dbReference type="RefSeq" id="XP_047736288.1">
    <property type="nucleotide sequence ID" value="XM_047880332.1"/>
</dbReference>
<keyword evidence="5" id="KW-0119">Carbohydrate metabolism</keyword>
<dbReference type="PANTHER" id="PTHR10749:SF7">
    <property type="entry name" value="PHOSPHORYLASE B KINASE REGULATORY SUBUNIT ALPHA-RELATED"/>
    <property type="match status" value="1"/>
</dbReference>
<feature type="compositionally biased region" description="Polar residues" evidence="6">
    <location>
        <begin position="657"/>
        <end position="668"/>
    </location>
</feature>
<organism evidence="8 9">
    <name type="scientific">Hyalella azteca</name>
    <name type="common">Amphipod</name>
    <dbReference type="NCBI Taxonomy" id="294128"/>
    <lineage>
        <taxon>Eukaryota</taxon>
        <taxon>Metazoa</taxon>
        <taxon>Ecdysozoa</taxon>
        <taxon>Arthropoda</taxon>
        <taxon>Crustacea</taxon>
        <taxon>Multicrustacea</taxon>
        <taxon>Malacostraca</taxon>
        <taxon>Eumalacostraca</taxon>
        <taxon>Peracarida</taxon>
        <taxon>Amphipoda</taxon>
        <taxon>Senticaudata</taxon>
        <taxon>Talitrida</taxon>
        <taxon>Talitroidea</taxon>
        <taxon>Hyalellidae</taxon>
        <taxon>Hyalella</taxon>
    </lineage>
</organism>
<feature type="compositionally biased region" description="Basic and acidic residues" evidence="6">
    <location>
        <begin position="645"/>
        <end position="654"/>
    </location>
</feature>
<dbReference type="AlphaFoldDB" id="A0A979FHV0"/>
<gene>
    <name evidence="9" type="primary">LOC108671558</name>
</gene>
<evidence type="ECO:0000256" key="4">
    <source>
        <dbReference type="ARBA" id="ARBA00022860"/>
    </source>
</evidence>
<comment type="function">
    <text evidence="5">Phosphorylase b kinase catalyzes the phosphorylation of serine in certain substrates, including troponin I.</text>
</comment>
<evidence type="ECO:0000313" key="9">
    <source>
        <dbReference type="RefSeq" id="XP_047736288.1"/>
    </source>
</evidence>
<dbReference type="InterPro" id="IPR011613">
    <property type="entry name" value="GH15-like"/>
</dbReference>
<feature type="non-terminal residue" evidence="9">
    <location>
        <position position="668"/>
    </location>
</feature>
<dbReference type="KEGG" id="hazt:108671558"/>
<dbReference type="OMA" id="HYELHEL"/>
<dbReference type="GO" id="GO:0005964">
    <property type="term" value="C:phosphorylase kinase complex"/>
    <property type="evidence" value="ECO:0007669"/>
    <property type="project" value="TreeGrafter"/>
</dbReference>
<evidence type="ECO:0000256" key="3">
    <source>
        <dbReference type="ARBA" id="ARBA00022600"/>
    </source>
</evidence>
<name>A0A979FHV0_HYAAZ</name>
<evidence type="ECO:0000256" key="1">
    <source>
        <dbReference type="ARBA" id="ARBA00005131"/>
    </source>
</evidence>
<comment type="similarity">
    <text evidence="2 5">Belongs to the phosphorylase b kinase regulatory chain family.</text>
</comment>
<dbReference type="GeneID" id="108671558"/>
<dbReference type="PANTHER" id="PTHR10749">
    <property type="entry name" value="PHOSPHORYLASE B KINASE REGULATORY SUBUNIT"/>
    <property type="match status" value="1"/>
</dbReference>
<feature type="domain" description="GH15-like" evidence="7">
    <location>
        <begin position="8"/>
        <end position="107"/>
    </location>
</feature>
<comment type="pathway">
    <text evidence="1 5">Glycan biosynthesis; glycogen metabolism.</text>
</comment>
<dbReference type="GO" id="GO:0005886">
    <property type="term" value="C:plasma membrane"/>
    <property type="evidence" value="ECO:0007669"/>
    <property type="project" value="UniProtKB-SubCell"/>
</dbReference>
<proteinExistence type="inferred from homology"/>
<dbReference type="InterPro" id="IPR008734">
    <property type="entry name" value="PHK_A/B_su"/>
</dbReference>
<feature type="region of interest" description="Disordered" evidence="6">
    <location>
        <begin position="597"/>
        <end position="668"/>
    </location>
</feature>
<reference evidence="9" key="1">
    <citation type="submission" date="2025-08" db="UniProtKB">
        <authorList>
            <consortium name="RefSeq"/>
        </authorList>
    </citation>
    <scope>IDENTIFICATION</scope>
</reference>
<dbReference type="OrthoDB" id="5971574at2759"/>
<comment type="subcellular location">
    <subcellularLocation>
        <location evidence="5">Cell membrane</location>
        <topology evidence="5">Lipid-anchor</topology>
        <orientation evidence="5">Cytoplasmic side</orientation>
    </subcellularLocation>
</comment>
<keyword evidence="5" id="KW-1003">Cell membrane</keyword>
<dbReference type="GO" id="GO:0005516">
    <property type="term" value="F:calmodulin binding"/>
    <property type="evidence" value="ECO:0007669"/>
    <property type="project" value="UniProtKB-KW"/>
</dbReference>